<dbReference type="Proteomes" id="UP000632659">
    <property type="component" value="Unassembled WGS sequence"/>
</dbReference>
<gene>
    <name evidence="6" type="ORF">H8702_03055</name>
</gene>
<evidence type="ECO:0000313" key="6">
    <source>
        <dbReference type="EMBL" id="MBC8610102.1"/>
    </source>
</evidence>
<evidence type="ECO:0000259" key="4">
    <source>
        <dbReference type="Pfam" id="PF00588"/>
    </source>
</evidence>
<dbReference type="GO" id="GO:0006396">
    <property type="term" value="P:RNA processing"/>
    <property type="evidence" value="ECO:0007669"/>
    <property type="project" value="InterPro"/>
</dbReference>
<organism evidence="6 7">
    <name type="scientific">Massiliimalia timonensis</name>
    <dbReference type="NCBI Taxonomy" id="1987501"/>
    <lineage>
        <taxon>Bacteria</taxon>
        <taxon>Bacillati</taxon>
        <taxon>Bacillota</taxon>
        <taxon>Clostridia</taxon>
        <taxon>Eubacteriales</taxon>
        <taxon>Oscillospiraceae</taxon>
        <taxon>Massiliimalia</taxon>
    </lineage>
</organism>
<evidence type="ECO:0000256" key="3">
    <source>
        <dbReference type="ARBA" id="ARBA00022679"/>
    </source>
</evidence>
<feature type="domain" description="MRM3-like substrate binding" evidence="5">
    <location>
        <begin position="10"/>
        <end position="99"/>
    </location>
</feature>
<dbReference type="InterPro" id="IPR051259">
    <property type="entry name" value="rRNA_Methyltransferase"/>
</dbReference>
<evidence type="ECO:0000256" key="2">
    <source>
        <dbReference type="ARBA" id="ARBA00022603"/>
    </source>
</evidence>
<dbReference type="Pfam" id="PF00588">
    <property type="entry name" value="SpoU_methylase"/>
    <property type="match status" value="1"/>
</dbReference>
<sequence length="263" mass="28610">MMEQILSKDNKNVKEYGKLISSKSYRDQNGTFAIESIKLILEAACSGVVFQKVFVTEQCVKKNPAVLQKLFDLDCPVYQISKAVEEKMTCTQNAGGLFAICKKLDKHRQADTIVPNGKYLYLAGLQDTGNVGTILRTAEAVGLDGVVISAGTCDIYNLKVLRASMGSAFRLPIFFGKDPASDLEQFGKRFVTYAAVVDESADSVLQTSFAPNSMVVIGNEGNGLEPRTITACQKQITIRMKGNAESLNAGMAAGILMWELVQN</sequence>
<dbReference type="InterPro" id="IPR053888">
    <property type="entry name" value="MRM3-like_sub_bind"/>
</dbReference>
<dbReference type="AlphaFoldDB" id="A0A8J6PA81"/>
<dbReference type="SUPFAM" id="SSF55315">
    <property type="entry name" value="L30e-like"/>
    <property type="match status" value="1"/>
</dbReference>
<dbReference type="CDD" id="cd18095">
    <property type="entry name" value="SpoU-like_rRNA-MTase"/>
    <property type="match status" value="1"/>
</dbReference>
<dbReference type="PANTHER" id="PTHR43191:SF2">
    <property type="entry name" value="RRNA METHYLTRANSFERASE 3, MITOCHONDRIAL"/>
    <property type="match status" value="1"/>
</dbReference>
<keyword evidence="3" id="KW-0808">Transferase</keyword>
<keyword evidence="2 6" id="KW-0489">Methyltransferase</keyword>
<dbReference type="RefSeq" id="WP_187536224.1">
    <property type="nucleotide sequence ID" value="NZ_JACRTL010000001.1"/>
</dbReference>
<dbReference type="InterPro" id="IPR029064">
    <property type="entry name" value="Ribosomal_eL30-like_sf"/>
</dbReference>
<accession>A0A8J6PA81</accession>
<dbReference type="EMBL" id="JACRTL010000001">
    <property type="protein sequence ID" value="MBC8610102.1"/>
    <property type="molecule type" value="Genomic_DNA"/>
</dbReference>
<dbReference type="InterPro" id="IPR001537">
    <property type="entry name" value="SpoU_MeTrfase"/>
</dbReference>
<dbReference type="PANTHER" id="PTHR43191">
    <property type="entry name" value="RRNA METHYLTRANSFERASE 3"/>
    <property type="match status" value="1"/>
</dbReference>
<evidence type="ECO:0000313" key="7">
    <source>
        <dbReference type="Proteomes" id="UP000632659"/>
    </source>
</evidence>
<comment type="similarity">
    <text evidence="1">Belongs to the class IV-like SAM-binding methyltransferase superfamily. RNA methyltransferase TrmH family.</text>
</comment>
<dbReference type="Gene3D" id="3.40.1280.10">
    <property type="match status" value="1"/>
</dbReference>
<evidence type="ECO:0000256" key="1">
    <source>
        <dbReference type="ARBA" id="ARBA00007228"/>
    </source>
</evidence>
<dbReference type="GO" id="GO:0008173">
    <property type="term" value="F:RNA methyltransferase activity"/>
    <property type="evidence" value="ECO:0007669"/>
    <property type="project" value="InterPro"/>
</dbReference>
<protein>
    <submittedName>
        <fullName evidence="6">RNA methyltransferase</fullName>
    </submittedName>
</protein>
<feature type="domain" description="tRNA/rRNA methyltransferase SpoU type" evidence="4">
    <location>
        <begin position="119"/>
        <end position="258"/>
    </location>
</feature>
<dbReference type="SUPFAM" id="SSF75217">
    <property type="entry name" value="alpha/beta knot"/>
    <property type="match status" value="1"/>
</dbReference>
<dbReference type="InterPro" id="IPR029028">
    <property type="entry name" value="Alpha/beta_knot_MTases"/>
</dbReference>
<dbReference type="InterPro" id="IPR029026">
    <property type="entry name" value="tRNA_m1G_MTases_N"/>
</dbReference>
<proteinExistence type="inferred from homology"/>
<dbReference type="GO" id="GO:0003723">
    <property type="term" value="F:RNA binding"/>
    <property type="evidence" value="ECO:0007669"/>
    <property type="project" value="InterPro"/>
</dbReference>
<reference evidence="6" key="1">
    <citation type="submission" date="2020-08" db="EMBL/GenBank/DDBJ databases">
        <title>Genome public.</title>
        <authorList>
            <person name="Liu C."/>
            <person name="Sun Q."/>
        </authorList>
    </citation>
    <scope>NUCLEOTIDE SEQUENCE</scope>
    <source>
        <strain evidence="6">NSJ-15</strain>
    </source>
</reference>
<dbReference type="Pfam" id="PF22435">
    <property type="entry name" value="MRM3-like_sub_bind"/>
    <property type="match status" value="1"/>
</dbReference>
<keyword evidence="7" id="KW-1185">Reference proteome</keyword>
<dbReference type="GO" id="GO:0032259">
    <property type="term" value="P:methylation"/>
    <property type="evidence" value="ECO:0007669"/>
    <property type="project" value="UniProtKB-KW"/>
</dbReference>
<comment type="caution">
    <text evidence="6">The sequence shown here is derived from an EMBL/GenBank/DDBJ whole genome shotgun (WGS) entry which is preliminary data.</text>
</comment>
<evidence type="ECO:0000259" key="5">
    <source>
        <dbReference type="Pfam" id="PF22435"/>
    </source>
</evidence>
<name>A0A8J6PA81_9FIRM</name>
<dbReference type="Gene3D" id="3.30.1330.30">
    <property type="match status" value="1"/>
</dbReference>